<gene>
    <name evidence="4" type="ORF">TK06_11840</name>
</gene>
<keyword evidence="3" id="KW-0732">Signal</keyword>
<dbReference type="Pfam" id="PF02113">
    <property type="entry name" value="Peptidase_S13"/>
    <property type="match status" value="1"/>
</dbReference>
<evidence type="ECO:0000256" key="3">
    <source>
        <dbReference type="SAM" id="SignalP"/>
    </source>
</evidence>
<dbReference type="Gene3D" id="3.40.710.10">
    <property type="entry name" value="DD-peptidase/beta-lactamase superfamily"/>
    <property type="match status" value="1"/>
</dbReference>
<evidence type="ECO:0000313" key="5">
    <source>
        <dbReference type="Proteomes" id="UP000076083"/>
    </source>
</evidence>
<dbReference type="PANTHER" id="PTHR30023:SF0">
    <property type="entry name" value="PENICILLIN-SENSITIVE CARBOXYPEPTIDASE A"/>
    <property type="match status" value="1"/>
</dbReference>
<dbReference type="GO" id="GO:0006508">
    <property type="term" value="P:proteolysis"/>
    <property type="evidence" value="ECO:0007669"/>
    <property type="project" value="InterPro"/>
</dbReference>
<dbReference type="InterPro" id="IPR012338">
    <property type="entry name" value="Beta-lactam/transpept-like"/>
</dbReference>
<evidence type="ECO:0000313" key="4">
    <source>
        <dbReference type="EMBL" id="AMZ71750.1"/>
    </source>
</evidence>
<dbReference type="Gene3D" id="3.50.80.20">
    <property type="entry name" value="D-Ala-D-Ala carboxypeptidase C, peptidase S13"/>
    <property type="match status" value="1"/>
</dbReference>
<reference evidence="5" key="1">
    <citation type="submission" date="2016-04" db="EMBL/GenBank/DDBJ databases">
        <authorList>
            <person name="Ray J."/>
            <person name="Price M."/>
            <person name="Deutschbauer A."/>
        </authorList>
    </citation>
    <scope>NUCLEOTIDE SEQUENCE [LARGE SCALE GENOMIC DNA]</scope>
    <source>
        <strain evidence="5">FW300-N2E2</strain>
    </source>
</reference>
<evidence type="ECO:0000256" key="1">
    <source>
        <dbReference type="ARBA" id="ARBA00006096"/>
    </source>
</evidence>
<evidence type="ECO:0000256" key="2">
    <source>
        <dbReference type="ARBA" id="ARBA00022801"/>
    </source>
</evidence>
<comment type="similarity">
    <text evidence="1">Belongs to the peptidase S13 family.</text>
</comment>
<dbReference type="EMBL" id="CP015225">
    <property type="protein sequence ID" value="AMZ71750.1"/>
    <property type="molecule type" value="Genomic_DNA"/>
</dbReference>
<reference evidence="4 5" key="2">
    <citation type="journal article" date="2018" name="Nature">
        <title>Mutant phenotypes for thousands of bacterial genes of unknown function.</title>
        <authorList>
            <person name="Price M.N."/>
            <person name="Wetmore K.M."/>
            <person name="Waters R.J."/>
            <person name="Callaghan M."/>
            <person name="Ray J."/>
            <person name="Liu H."/>
            <person name="Kuehl J.V."/>
            <person name="Melnyk R.A."/>
            <person name="Lamson J.S."/>
            <person name="Suh Y."/>
            <person name="Carlson H.K."/>
            <person name="Esquivel Z."/>
            <person name="Sadeeshkumar H."/>
            <person name="Chakraborty R."/>
            <person name="Zane G.M."/>
            <person name="Rubin B.E."/>
            <person name="Wall J.D."/>
            <person name="Visel A."/>
            <person name="Bristow J."/>
            <person name="Blow M.J."/>
            <person name="Arkin A.P."/>
            <person name="Deutschbauer A.M."/>
        </authorList>
    </citation>
    <scope>NUCLEOTIDE SEQUENCE [LARGE SCALE GENOMIC DNA]</scope>
    <source>
        <strain evidence="4 5">FW300-N2E2</strain>
    </source>
</reference>
<dbReference type="SUPFAM" id="SSF56601">
    <property type="entry name" value="beta-lactamase/transpeptidase-like"/>
    <property type="match status" value="1"/>
</dbReference>
<dbReference type="GO" id="GO:0004185">
    <property type="term" value="F:serine-type carboxypeptidase activity"/>
    <property type="evidence" value="ECO:0007669"/>
    <property type="project" value="InterPro"/>
</dbReference>
<dbReference type="RefSeq" id="WP_063322232.1">
    <property type="nucleotide sequence ID" value="NZ_CP015225.1"/>
</dbReference>
<dbReference type="Proteomes" id="UP000076083">
    <property type="component" value="Chromosome"/>
</dbReference>
<dbReference type="AlphaFoldDB" id="A0A159ZWZ0"/>
<keyword evidence="4" id="KW-0645">Protease</keyword>
<feature type="signal peptide" evidence="3">
    <location>
        <begin position="1"/>
        <end position="25"/>
    </location>
</feature>
<dbReference type="NCBIfam" id="TIGR00666">
    <property type="entry name" value="PBP4"/>
    <property type="match status" value="1"/>
</dbReference>
<dbReference type="PANTHER" id="PTHR30023">
    <property type="entry name" value="D-ALANYL-D-ALANINE CARBOXYPEPTIDASE"/>
    <property type="match status" value="1"/>
</dbReference>
<name>A0A159ZWZ0_PSEFL</name>
<accession>A0A159ZWZ0</accession>
<dbReference type="GO" id="GO:0000270">
    <property type="term" value="P:peptidoglycan metabolic process"/>
    <property type="evidence" value="ECO:0007669"/>
    <property type="project" value="TreeGrafter"/>
</dbReference>
<sequence>MIKSLRPLLLASLLLPLALPVTAHAATINTALSPNVQKALKASKLQNDALSLVMVPLNGPGTPTLYNADVSVNPASTMKLVTTYAALEMLGPNHQWKTEFYTDGTLSGGILNGNLYLKGGGDPKLNMEKLWLLMRDLRANGVQQVTGDLVLDRGFFIQPQLPEFNDDGNDENKPFLVKPDSLLVNLKALRFVARNDGGRVLVSVEPPIASIRIDNQVKAVNAKQCAGGVRYNPVAQTDGSVTVTVGGQLGDGCSSQTYLSLLDHATYTAGAVRAIWKELGGSIQGADRLAATPSNAKVLARAFSPDLAEIIRDINKYSNNTMAQQLFLSLGAQFRNEADGDDAKAAQRVVRQWLAKKGITAPHLVMENGSGLSRAERVSAREMAAMLQAAWRSPYSAEFISSMPIAGTDGTMRKRLKTTAMAGEAHVKTGTLNTVRAIAGYSRDINGNTWAVVAILNDPKPWGASSVLDQVLLDLYRQPKLPQTASVL</sequence>
<feature type="chain" id="PRO_5007812442" evidence="3">
    <location>
        <begin position="26"/>
        <end position="488"/>
    </location>
</feature>
<keyword evidence="2" id="KW-0378">Hydrolase</keyword>
<keyword evidence="4" id="KW-0121">Carboxypeptidase</keyword>
<proteinExistence type="inferred from homology"/>
<organism evidence="4 5">
    <name type="scientific">Pseudomonas fluorescens</name>
    <dbReference type="NCBI Taxonomy" id="294"/>
    <lineage>
        <taxon>Bacteria</taxon>
        <taxon>Pseudomonadati</taxon>
        <taxon>Pseudomonadota</taxon>
        <taxon>Gammaproteobacteria</taxon>
        <taxon>Pseudomonadales</taxon>
        <taxon>Pseudomonadaceae</taxon>
        <taxon>Pseudomonas</taxon>
    </lineage>
</organism>
<dbReference type="PRINTS" id="PR00922">
    <property type="entry name" value="DADACBPTASE3"/>
</dbReference>
<dbReference type="InterPro" id="IPR000667">
    <property type="entry name" value="Peptidase_S13"/>
</dbReference>
<protein>
    <submittedName>
        <fullName evidence="4">D-alanyl-D-alanine carboxypeptidase</fullName>
    </submittedName>
</protein>